<evidence type="ECO:0000256" key="1">
    <source>
        <dbReference type="SAM" id="Phobius"/>
    </source>
</evidence>
<keyword evidence="4" id="KW-1185">Reference proteome</keyword>
<name>A0A1T4MUN3_9FUSO</name>
<evidence type="ECO:0000313" key="3">
    <source>
        <dbReference type="EMBL" id="SJZ70683.1"/>
    </source>
</evidence>
<dbReference type="InterPro" id="IPR052020">
    <property type="entry name" value="Cyclic_di-GMP/3'3'-cGAMP_PDE"/>
</dbReference>
<dbReference type="CDD" id="cd00077">
    <property type="entry name" value="HDc"/>
    <property type="match status" value="1"/>
</dbReference>
<evidence type="ECO:0000313" key="4">
    <source>
        <dbReference type="Proteomes" id="UP000191153"/>
    </source>
</evidence>
<accession>A0A1T4MUN3</accession>
<dbReference type="Gene3D" id="1.10.3210.10">
    <property type="entry name" value="Hypothetical protein af1432"/>
    <property type="match status" value="1"/>
</dbReference>
<keyword evidence="1" id="KW-1133">Transmembrane helix</keyword>
<protein>
    <submittedName>
        <fullName evidence="3">HD domain-containing protein</fullName>
    </submittedName>
</protein>
<dbReference type="RefSeq" id="WP_078693831.1">
    <property type="nucleotide sequence ID" value="NZ_FUWX01000009.1"/>
</dbReference>
<dbReference type="OrthoDB" id="367419at2"/>
<dbReference type="AlphaFoldDB" id="A0A1T4MUN3"/>
<sequence>MKKILEIQNYNWHVVVYIILGILLLKVIHKNYKLSLSKKMYSNLSLALVSSLETASTFNDIDTGKHTKRIGLYSKLIAEKLKLSKKTINEIGNVASLHDVGKIGIDHSILKKRGRLTREEFTIMETHTIIGYEILKKSLLGKIAENIALYHHEKWNGKGYPRGLRRYEIPIEARIVAVADVYDALRQKRVYKEGIIHEEALKLIVKESGISFDPQIVNIFLENEHIFAEIYSTMGEKYDI</sequence>
<keyword evidence="1" id="KW-0812">Transmembrane</keyword>
<dbReference type="EMBL" id="FUWX01000009">
    <property type="protein sequence ID" value="SJZ70683.1"/>
    <property type="molecule type" value="Genomic_DNA"/>
</dbReference>
<organism evidence="3 4">
    <name type="scientific">Cetobacterium ceti</name>
    <dbReference type="NCBI Taxonomy" id="180163"/>
    <lineage>
        <taxon>Bacteria</taxon>
        <taxon>Fusobacteriati</taxon>
        <taxon>Fusobacteriota</taxon>
        <taxon>Fusobacteriia</taxon>
        <taxon>Fusobacteriales</taxon>
        <taxon>Fusobacteriaceae</taxon>
        <taxon>Cetobacterium</taxon>
    </lineage>
</organism>
<dbReference type="InterPro" id="IPR037522">
    <property type="entry name" value="HD_GYP_dom"/>
</dbReference>
<dbReference type="Pfam" id="PF13487">
    <property type="entry name" value="HD_5"/>
    <property type="match status" value="1"/>
</dbReference>
<dbReference type="PANTHER" id="PTHR45228">
    <property type="entry name" value="CYCLIC DI-GMP PHOSPHODIESTERASE TM_0186-RELATED"/>
    <property type="match status" value="1"/>
</dbReference>
<dbReference type="SUPFAM" id="SSF109604">
    <property type="entry name" value="HD-domain/PDEase-like"/>
    <property type="match status" value="1"/>
</dbReference>
<feature type="transmembrane region" description="Helical" evidence="1">
    <location>
        <begin position="12"/>
        <end position="29"/>
    </location>
</feature>
<evidence type="ECO:0000259" key="2">
    <source>
        <dbReference type="PROSITE" id="PS51832"/>
    </source>
</evidence>
<dbReference type="SMART" id="SM00471">
    <property type="entry name" value="HDc"/>
    <property type="match status" value="1"/>
</dbReference>
<keyword evidence="1" id="KW-0472">Membrane</keyword>
<dbReference type="InterPro" id="IPR003607">
    <property type="entry name" value="HD/PDEase_dom"/>
</dbReference>
<proteinExistence type="predicted"/>
<reference evidence="3 4" key="1">
    <citation type="submission" date="2017-02" db="EMBL/GenBank/DDBJ databases">
        <authorList>
            <person name="Peterson S.W."/>
        </authorList>
    </citation>
    <scope>NUCLEOTIDE SEQUENCE [LARGE SCALE GENOMIC DNA]</scope>
    <source>
        <strain evidence="3 4">ATCC 700028</strain>
    </source>
</reference>
<dbReference type="Proteomes" id="UP000191153">
    <property type="component" value="Unassembled WGS sequence"/>
</dbReference>
<feature type="domain" description="HD-GYP" evidence="2">
    <location>
        <begin position="41"/>
        <end position="236"/>
    </location>
</feature>
<dbReference type="PROSITE" id="PS51832">
    <property type="entry name" value="HD_GYP"/>
    <property type="match status" value="1"/>
</dbReference>
<gene>
    <name evidence="3" type="ORF">SAMN02745174_01336</name>
</gene>
<dbReference type="STRING" id="180163.SAMN02745174_01336"/>